<sequence length="351" mass="38107">MQKINIANHFISKRSPVFIIAEAGVNHNGSLDMALQLVNAAADAGADAVKFQTFKAEEVVTAAGKIADYQKKNLGIAQSQLDMLKKLELPEKYYQAIIARCKKRNIIFLSTPHGGFASVDFLQRLDVAAFKLGSGDLTNLPLLAYAARFKKPMILGTGMATLSEVKKAVRCIKKTGNNQLVILHATTSYPCSERDVNLRAMQSLMKTADVLVGYSDHTLGVHVPIMAVTLGACVIEKHLTLNTTLPGPDHSASLQADEFKNMVQAIRQVPIILGSTVKEPTKSEKITLKQARKSLVSVTAIQAGETFTSENLGIKRPGTGLAPNYYFKVLGKKAKRTVQPGVLISTKDYGR</sequence>
<dbReference type="Gene3D" id="3.20.20.70">
    <property type="entry name" value="Aldolase class I"/>
    <property type="match status" value="1"/>
</dbReference>
<dbReference type="NCBIfam" id="TIGR03569">
    <property type="entry name" value="NeuB_NnaB"/>
    <property type="match status" value="1"/>
</dbReference>
<dbReference type="Gene3D" id="3.90.1210.10">
    <property type="entry name" value="Antifreeze-like/N-acetylneuraminic acid synthase C-terminal domain"/>
    <property type="match status" value="1"/>
</dbReference>
<dbReference type="CDD" id="cd11615">
    <property type="entry name" value="SAF_NeuB_like"/>
    <property type="match status" value="1"/>
</dbReference>
<reference evidence="2 3" key="1">
    <citation type="journal article" date="2016" name="Nat. Commun.">
        <title>Thousands of microbial genomes shed light on interconnected biogeochemical processes in an aquifer system.</title>
        <authorList>
            <person name="Anantharaman K."/>
            <person name="Brown C.T."/>
            <person name="Hug L.A."/>
            <person name="Sharon I."/>
            <person name="Castelle C.J."/>
            <person name="Probst A.J."/>
            <person name="Thomas B.C."/>
            <person name="Singh A."/>
            <person name="Wilkins M.J."/>
            <person name="Karaoz U."/>
            <person name="Brodie E.L."/>
            <person name="Williams K.H."/>
            <person name="Hubbard S.S."/>
            <person name="Banfield J.F."/>
        </authorList>
    </citation>
    <scope>NUCLEOTIDE SEQUENCE [LARGE SCALE GENOMIC DNA]</scope>
</reference>
<dbReference type="Proteomes" id="UP000178925">
    <property type="component" value="Unassembled WGS sequence"/>
</dbReference>
<gene>
    <name evidence="2" type="ORF">A2242_04405</name>
</gene>
<dbReference type="InterPro" id="IPR013785">
    <property type="entry name" value="Aldolase_TIM"/>
</dbReference>
<evidence type="ECO:0000313" key="2">
    <source>
        <dbReference type="EMBL" id="OGF27337.1"/>
    </source>
</evidence>
<dbReference type="InterPro" id="IPR006190">
    <property type="entry name" value="SAF_AFP_Neu5Ac"/>
</dbReference>
<accession>A0A1F5SKV9</accession>
<dbReference type="SUPFAM" id="SSF51569">
    <property type="entry name" value="Aldolase"/>
    <property type="match status" value="1"/>
</dbReference>
<dbReference type="GO" id="GO:0016051">
    <property type="term" value="P:carbohydrate biosynthetic process"/>
    <property type="evidence" value="ECO:0007669"/>
    <property type="project" value="InterPro"/>
</dbReference>
<organism evidence="2 3">
    <name type="scientific">Candidatus Falkowbacteria bacterium RIFOXYA2_FULL_47_9</name>
    <dbReference type="NCBI Taxonomy" id="1797995"/>
    <lineage>
        <taxon>Bacteria</taxon>
        <taxon>Candidatus Falkowiibacteriota</taxon>
    </lineage>
</organism>
<dbReference type="PANTHER" id="PTHR42966:SF1">
    <property type="entry name" value="SIALIC ACID SYNTHASE"/>
    <property type="match status" value="1"/>
</dbReference>
<dbReference type="Pfam" id="PF03102">
    <property type="entry name" value="NeuB"/>
    <property type="match status" value="1"/>
</dbReference>
<dbReference type="SMART" id="SM00858">
    <property type="entry name" value="SAF"/>
    <property type="match status" value="1"/>
</dbReference>
<dbReference type="InterPro" id="IPR057736">
    <property type="entry name" value="SAF_PseI/NeuA/NeuB"/>
</dbReference>
<dbReference type="InterPro" id="IPR051690">
    <property type="entry name" value="PseI-like"/>
</dbReference>
<dbReference type="InterPro" id="IPR013132">
    <property type="entry name" value="PseI/NeuA/B-like_N"/>
</dbReference>
<dbReference type="InterPro" id="IPR036732">
    <property type="entry name" value="AFP_Neu5c_C_sf"/>
</dbReference>
<feature type="domain" description="AFP-like" evidence="1">
    <location>
        <begin position="294"/>
        <end position="351"/>
    </location>
</feature>
<proteinExistence type="predicted"/>
<name>A0A1F5SKV9_9BACT</name>
<dbReference type="PANTHER" id="PTHR42966">
    <property type="entry name" value="N-ACETYLNEURAMINATE SYNTHASE"/>
    <property type="match status" value="1"/>
</dbReference>
<evidence type="ECO:0000313" key="3">
    <source>
        <dbReference type="Proteomes" id="UP000178925"/>
    </source>
</evidence>
<dbReference type="PROSITE" id="PS50844">
    <property type="entry name" value="AFP_LIKE"/>
    <property type="match status" value="1"/>
</dbReference>
<protein>
    <submittedName>
        <fullName evidence="2">N-acetylneuraminate synthase</fullName>
    </submittedName>
</protein>
<comment type="caution">
    <text evidence="2">The sequence shown here is derived from an EMBL/GenBank/DDBJ whole genome shotgun (WGS) entry which is preliminary data.</text>
</comment>
<evidence type="ECO:0000259" key="1">
    <source>
        <dbReference type="PROSITE" id="PS50844"/>
    </source>
</evidence>
<dbReference type="Pfam" id="PF08666">
    <property type="entry name" value="SAF"/>
    <property type="match status" value="1"/>
</dbReference>
<dbReference type="STRING" id="1797995.A2242_04405"/>
<dbReference type="InterPro" id="IPR013974">
    <property type="entry name" value="SAF"/>
</dbReference>
<dbReference type="SUPFAM" id="SSF51269">
    <property type="entry name" value="AFP III-like domain"/>
    <property type="match status" value="1"/>
</dbReference>
<dbReference type="AlphaFoldDB" id="A0A1F5SKV9"/>
<dbReference type="GO" id="GO:0047444">
    <property type="term" value="F:N-acylneuraminate-9-phosphate synthase activity"/>
    <property type="evidence" value="ECO:0007669"/>
    <property type="project" value="TreeGrafter"/>
</dbReference>
<dbReference type="EMBL" id="MFGC01000025">
    <property type="protein sequence ID" value="OGF27337.1"/>
    <property type="molecule type" value="Genomic_DNA"/>
</dbReference>
<dbReference type="InterPro" id="IPR020007">
    <property type="entry name" value="NeuB/NeuA"/>
</dbReference>